<dbReference type="AlphaFoldDB" id="A0A1I5F098"/>
<dbReference type="GO" id="GO:0016491">
    <property type="term" value="F:oxidoreductase activity"/>
    <property type="evidence" value="ECO:0007669"/>
    <property type="project" value="InterPro"/>
</dbReference>
<proteinExistence type="predicted"/>
<dbReference type="Gene3D" id="3.40.50.360">
    <property type="match status" value="1"/>
</dbReference>
<dbReference type="PANTHER" id="PTHR30543">
    <property type="entry name" value="CHROMATE REDUCTASE"/>
    <property type="match status" value="1"/>
</dbReference>
<dbReference type="Proteomes" id="UP000199236">
    <property type="component" value="Unassembled WGS sequence"/>
</dbReference>
<gene>
    <name evidence="2" type="ORF">SAMN04488056_103430</name>
</gene>
<evidence type="ECO:0000313" key="2">
    <source>
        <dbReference type="EMBL" id="SFO17165.1"/>
    </source>
</evidence>
<feature type="domain" description="NADPH-dependent FMN reductase-like" evidence="1">
    <location>
        <begin position="4"/>
        <end position="159"/>
    </location>
</feature>
<dbReference type="GO" id="GO:0010181">
    <property type="term" value="F:FMN binding"/>
    <property type="evidence" value="ECO:0007669"/>
    <property type="project" value="TreeGrafter"/>
</dbReference>
<sequence>MSQVKIVVFAGSVRTGSFNAKLANLAQKRLEANGAIVTRVDLKDYELPIYCGDIEEQQGVPEAARKLHKIIADHDGVVVTSPEFNSSIGPLLVNTLNWLSRVPENGGKAAIFGNKVYAISSASPGGFGGYRGLMALRGFLELGVGAHVLPEMVSIASAHEAFDEEGELKVPFADSMLTTMLEKLVEKSAKTA</sequence>
<organism evidence="2 3">
    <name type="scientific">Cohaesibacter marisflavi</name>
    <dbReference type="NCBI Taxonomy" id="655353"/>
    <lineage>
        <taxon>Bacteria</taxon>
        <taxon>Pseudomonadati</taxon>
        <taxon>Pseudomonadota</taxon>
        <taxon>Alphaproteobacteria</taxon>
        <taxon>Hyphomicrobiales</taxon>
        <taxon>Cohaesibacteraceae</taxon>
    </lineage>
</organism>
<dbReference type="STRING" id="655353.SAMN04488056_103430"/>
<dbReference type="GO" id="GO:0005829">
    <property type="term" value="C:cytosol"/>
    <property type="evidence" value="ECO:0007669"/>
    <property type="project" value="TreeGrafter"/>
</dbReference>
<name>A0A1I5F098_9HYPH</name>
<protein>
    <submittedName>
        <fullName evidence="2">NAD(P)H-dependent FMN reductase</fullName>
    </submittedName>
</protein>
<evidence type="ECO:0000313" key="3">
    <source>
        <dbReference type="Proteomes" id="UP000199236"/>
    </source>
</evidence>
<dbReference type="OrthoDB" id="9812295at2"/>
<dbReference type="InterPro" id="IPR029039">
    <property type="entry name" value="Flavoprotein-like_sf"/>
</dbReference>
<reference evidence="2 3" key="1">
    <citation type="submission" date="2016-10" db="EMBL/GenBank/DDBJ databases">
        <authorList>
            <person name="de Groot N.N."/>
        </authorList>
    </citation>
    <scope>NUCLEOTIDE SEQUENCE [LARGE SCALE GENOMIC DNA]</scope>
    <source>
        <strain evidence="2 3">CGMCC 1.9157</strain>
    </source>
</reference>
<dbReference type="Pfam" id="PF03358">
    <property type="entry name" value="FMN_red"/>
    <property type="match status" value="1"/>
</dbReference>
<dbReference type="EMBL" id="FOVR01000003">
    <property type="protein sequence ID" value="SFO17165.1"/>
    <property type="molecule type" value="Genomic_DNA"/>
</dbReference>
<dbReference type="SUPFAM" id="SSF52218">
    <property type="entry name" value="Flavoproteins"/>
    <property type="match status" value="1"/>
</dbReference>
<accession>A0A1I5F098</accession>
<dbReference type="PANTHER" id="PTHR30543:SF21">
    <property type="entry name" value="NAD(P)H-DEPENDENT FMN REDUCTASE LOT6"/>
    <property type="match status" value="1"/>
</dbReference>
<dbReference type="InterPro" id="IPR005025">
    <property type="entry name" value="FMN_Rdtase-like_dom"/>
</dbReference>
<dbReference type="InterPro" id="IPR050712">
    <property type="entry name" value="NAD(P)H-dep_reductase"/>
</dbReference>
<keyword evidence="3" id="KW-1185">Reference proteome</keyword>
<evidence type="ECO:0000259" key="1">
    <source>
        <dbReference type="Pfam" id="PF03358"/>
    </source>
</evidence>
<dbReference type="RefSeq" id="WP_090071202.1">
    <property type="nucleotide sequence ID" value="NZ_FOVR01000003.1"/>
</dbReference>